<evidence type="ECO:0000256" key="1">
    <source>
        <dbReference type="ARBA" id="ARBA00000681"/>
    </source>
</evidence>
<evidence type="ECO:0000256" key="8">
    <source>
        <dbReference type="ARBA" id="ARBA00023326"/>
    </source>
</evidence>
<dbReference type="EC" id="3.2.1.8" evidence="9"/>
<dbReference type="SUPFAM" id="SSF51445">
    <property type="entry name" value="(Trans)glycosidases"/>
    <property type="match status" value="1"/>
</dbReference>
<keyword evidence="5 9" id="KW-0378">Hydrolase</keyword>
<comment type="caution">
    <text evidence="11">The sequence shown here is derived from an EMBL/GenBank/DDBJ whole genome shotgun (WGS) entry which is preliminary data.</text>
</comment>
<dbReference type="PROSITE" id="PS51760">
    <property type="entry name" value="GH10_2"/>
    <property type="match status" value="1"/>
</dbReference>
<dbReference type="Proteomes" id="UP000051913">
    <property type="component" value="Unassembled WGS sequence"/>
</dbReference>
<reference evidence="11 12" key="1">
    <citation type="submission" date="2014-03" db="EMBL/GenBank/DDBJ databases">
        <title>Bradyrhizobium valentinum sp. nov., isolated from effective nodules of Lupinus mariae-josephae, a lupine endemic of basic-lime soils in Eastern Spain.</title>
        <authorList>
            <person name="Duran D."/>
            <person name="Rey L."/>
            <person name="Navarro A."/>
            <person name="Busquets A."/>
            <person name="Imperial J."/>
            <person name="Ruiz-Argueso T."/>
        </authorList>
    </citation>
    <scope>NUCLEOTIDE SEQUENCE [LARGE SCALE GENOMIC DNA]</scope>
    <source>
        <strain evidence="11 12">LmjM3</strain>
    </source>
</reference>
<dbReference type="PANTHER" id="PTHR31490">
    <property type="entry name" value="GLYCOSYL HYDROLASE"/>
    <property type="match status" value="1"/>
</dbReference>
<sequence length="366" mass="41386">MQEWSRRNALALIAGASVASYENRVFAAQPAQSLGAIAARNGIVFGAAAGPVIDKDHAYRELYQTQTRIVTTDIAMKMGTIAPQPGPKRFESADRLLQFCASHNIPMRGHCLIWNEWVPQWIKNMSSAERERFFDAYIEEVAARYVGKLHSWDVVNEPFWPGHKAPGGYRLGPWYDTFGTGYVRRAFERVATVDRKTKLVLNEAQSERDDDVGLAVRRGLLQLVDELKHAGVPLHAVGLQSHLQPRYPHDPGRFAEFLHALAKRGVDIYLTEFDVRDDTFPDDIATRDAMIAETAEKFLNNALRVPAVKMVIAWELADNYSFYTDAAKKKDPLAQRLPRPLPFDSSMQKKPLWFAMARAFENARKS</sequence>
<dbReference type="GO" id="GO:0031176">
    <property type="term" value="F:endo-1,4-beta-xylanase activity"/>
    <property type="evidence" value="ECO:0007669"/>
    <property type="project" value="UniProtKB-EC"/>
</dbReference>
<feature type="domain" description="GH10" evidence="10">
    <location>
        <begin position="28"/>
        <end position="359"/>
    </location>
</feature>
<keyword evidence="6 9" id="KW-0119">Carbohydrate metabolism</keyword>
<evidence type="ECO:0000256" key="6">
    <source>
        <dbReference type="ARBA" id="ARBA00023277"/>
    </source>
</evidence>
<keyword evidence="8 9" id="KW-0624">Polysaccharide degradation</keyword>
<evidence type="ECO:0000313" key="11">
    <source>
        <dbReference type="EMBL" id="KRQ97957.1"/>
    </source>
</evidence>
<dbReference type="PRINTS" id="PR00134">
    <property type="entry name" value="GLHYDRLASE10"/>
</dbReference>
<evidence type="ECO:0000259" key="10">
    <source>
        <dbReference type="PROSITE" id="PS51760"/>
    </source>
</evidence>
<dbReference type="STRING" id="1518501.CQ10_21030"/>
<keyword evidence="3" id="KW-0858">Xylan degradation</keyword>
<evidence type="ECO:0000256" key="2">
    <source>
        <dbReference type="ARBA" id="ARBA00007495"/>
    </source>
</evidence>
<evidence type="ECO:0000256" key="9">
    <source>
        <dbReference type="RuleBase" id="RU361174"/>
    </source>
</evidence>
<dbReference type="GO" id="GO:0045493">
    <property type="term" value="P:xylan catabolic process"/>
    <property type="evidence" value="ECO:0007669"/>
    <property type="project" value="UniProtKB-KW"/>
</dbReference>
<evidence type="ECO:0000256" key="7">
    <source>
        <dbReference type="ARBA" id="ARBA00023295"/>
    </source>
</evidence>
<dbReference type="AlphaFoldDB" id="A0A0R3KYF0"/>
<evidence type="ECO:0000256" key="5">
    <source>
        <dbReference type="ARBA" id="ARBA00022801"/>
    </source>
</evidence>
<evidence type="ECO:0000313" key="12">
    <source>
        <dbReference type="Proteomes" id="UP000051913"/>
    </source>
</evidence>
<evidence type="ECO:0000256" key="3">
    <source>
        <dbReference type="ARBA" id="ARBA00022651"/>
    </source>
</evidence>
<keyword evidence="4" id="KW-0732">Signal</keyword>
<comment type="similarity">
    <text evidence="2 9">Belongs to the glycosyl hydrolase 10 (cellulase F) family.</text>
</comment>
<accession>A0A0R3KYF0</accession>
<dbReference type="EMBL" id="LLXX01000180">
    <property type="protein sequence ID" value="KRQ97957.1"/>
    <property type="molecule type" value="Genomic_DNA"/>
</dbReference>
<evidence type="ECO:0000256" key="4">
    <source>
        <dbReference type="ARBA" id="ARBA00022729"/>
    </source>
</evidence>
<organism evidence="11 12">
    <name type="scientific">Bradyrhizobium valentinum</name>
    <dbReference type="NCBI Taxonomy" id="1518501"/>
    <lineage>
        <taxon>Bacteria</taxon>
        <taxon>Pseudomonadati</taxon>
        <taxon>Pseudomonadota</taxon>
        <taxon>Alphaproteobacteria</taxon>
        <taxon>Hyphomicrobiales</taxon>
        <taxon>Nitrobacteraceae</taxon>
        <taxon>Bradyrhizobium</taxon>
    </lineage>
</organism>
<dbReference type="InterPro" id="IPR017853">
    <property type="entry name" value="GH"/>
</dbReference>
<dbReference type="RefSeq" id="WP_057854333.1">
    <property type="nucleotide sequence ID" value="NZ_LLXX01000180.1"/>
</dbReference>
<proteinExistence type="inferred from homology"/>
<protein>
    <recommendedName>
        <fullName evidence="9">Beta-xylanase</fullName>
        <ecNumber evidence="9">3.2.1.8</ecNumber>
    </recommendedName>
</protein>
<comment type="catalytic activity">
    <reaction evidence="1 9">
        <text>Endohydrolysis of (1-&gt;4)-beta-D-xylosidic linkages in xylans.</text>
        <dbReference type="EC" id="3.2.1.8"/>
    </reaction>
</comment>
<dbReference type="InterPro" id="IPR044846">
    <property type="entry name" value="GH10"/>
</dbReference>
<keyword evidence="7 9" id="KW-0326">Glycosidase</keyword>
<dbReference type="SMART" id="SM00633">
    <property type="entry name" value="Glyco_10"/>
    <property type="match status" value="1"/>
</dbReference>
<dbReference type="PANTHER" id="PTHR31490:SF88">
    <property type="entry name" value="BETA-XYLANASE"/>
    <property type="match status" value="1"/>
</dbReference>
<dbReference type="Pfam" id="PF00331">
    <property type="entry name" value="Glyco_hydro_10"/>
    <property type="match status" value="1"/>
</dbReference>
<name>A0A0R3KYF0_9BRAD</name>
<keyword evidence="12" id="KW-1185">Reference proteome</keyword>
<dbReference type="OrthoDB" id="9815836at2"/>
<dbReference type="InterPro" id="IPR001000">
    <property type="entry name" value="GH10_dom"/>
</dbReference>
<dbReference type="Gene3D" id="3.20.20.80">
    <property type="entry name" value="Glycosidases"/>
    <property type="match status" value="1"/>
</dbReference>
<gene>
    <name evidence="11" type="ORF">CP49_24060</name>
</gene>